<dbReference type="NCBIfam" id="NF041255">
    <property type="entry name" value="mycofact_MftM"/>
    <property type="match status" value="1"/>
</dbReference>
<keyword evidence="3" id="KW-0489">Methyltransferase</keyword>
<feature type="compositionally biased region" description="Basic residues" evidence="1">
    <location>
        <begin position="287"/>
        <end position="315"/>
    </location>
</feature>
<dbReference type="Pfam" id="PF13649">
    <property type="entry name" value="Methyltransf_25"/>
    <property type="match status" value="1"/>
</dbReference>
<dbReference type="InterPro" id="IPR041698">
    <property type="entry name" value="Methyltransf_25"/>
</dbReference>
<dbReference type="GO" id="GO:0008168">
    <property type="term" value="F:methyltransferase activity"/>
    <property type="evidence" value="ECO:0007669"/>
    <property type="project" value="UniProtKB-KW"/>
</dbReference>
<gene>
    <name evidence="3" type="ORF">KRR39_16425</name>
</gene>
<evidence type="ECO:0000259" key="2">
    <source>
        <dbReference type="Pfam" id="PF13649"/>
    </source>
</evidence>
<keyword evidence="4" id="KW-1185">Reference proteome</keyword>
<feature type="compositionally biased region" description="Basic and acidic residues" evidence="1">
    <location>
        <begin position="263"/>
        <end position="277"/>
    </location>
</feature>
<organism evidence="3 4">
    <name type="scientific">Nocardioides panacis</name>
    <dbReference type="NCBI Taxonomy" id="2849501"/>
    <lineage>
        <taxon>Bacteria</taxon>
        <taxon>Bacillati</taxon>
        <taxon>Actinomycetota</taxon>
        <taxon>Actinomycetes</taxon>
        <taxon>Propionibacteriales</taxon>
        <taxon>Nocardioidaceae</taxon>
        <taxon>Nocardioides</taxon>
    </lineage>
</organism>
<proteinExistence type="predicted"/>
<feature type="region of interest" description="Disordered" evidence="1">
    <location>
        <begin position="259"/>
        <end position="358"/>
    </location>
</feature>
<evidence type="ECO:0000256" key="1">
    <source>
        <dbReference type="SAM" id="MobiDB-lite"/>
    </source>
</evidence>
<name>A0A975SWB9_9ACTN</name>
<evidence type="ECO:0000313" key="3">
    <source>
        <dbReference type="EMBL" id="QWZ07076.1"/>
    </source>
</evidence>
<dbReference type="RefSeq" id="WP_216938587.1">
    <property type="nucleotide sequence ID" value="NZ_CP077062.1"/>
</dbReference>
<keyword evidence="3" id="KW-0808">Transferase</keyword>
<reference evidence="3" key="1">
    <citation type="submission" date="2021-06" db="EMBL/GenBank/DDBJ databases">
        <title>Complete genome sequence of Nocardioides sp. G188.</title>
        <authorList>
            <person name="Im W.-T."/>
        </authorList>
    </citation>
    <scope>NUCLEOTIDE SEQUENCE</scope>
    <source>
        <strain evidence="3">G188</strain>
    </source>
</reference>
<dbReference type="EMBL" id="CP077062">
    <property type="protein sequence ID" value="QWZ07076.1"/>
    <property type="molecule type" value="Genomic_DNA"/>
</dbReference>
<sequence length="358" mass="38356">MTSDVVAPIDPLTPTVGGRYEDPLVVVEAAHGARRPATGRTVRTGHFDLTPRDGRAHVTHVVPAEAVDDDLAGLLQDELFGPGWLRGADLFERVFTGVVRTSAPDPLDSWELFYRNTLRRLADAGPAATADGPRGSHGSIAGYAPVHDHVLELLAPGSVLELGCCFGFLALRIAATGRTTKASDVSPGTVQLLASIAPRLGLRLTTETADAARFPAEDGCADTVLAIHLLEHLEPGHGSQVVAEALRLAARRVVIAVPPGGRGQRDLRARAHGEPRRPAPLGPQHRPPLRRARVPRRLAGHRRPLTRRLRRPRTRRPGDSGRAPARHRRQRRRVGGVPATKGAGWAGVWAPEAPGQAT</sequence>
<evidence type="ECO:0000313" key="4">
    <source>
        <dbReference type="Proteomes" id="UP000683575"/>
    </source>
</evidence>
<feature type="compositionally biased region" description="Basic residues" evidence="1">
    <location>
        <begin position="324"/>
        <end position="334"/>
    </location>
</feature>
<dbReference type="GO" id="GO:0032259">
    <property type="term" value="P:methylation"/>
    <property type="evidence" value="ECO:0007669"/>
    <property type="project" value="UniProtKB-KW"/>
</dbReference>
<protein>
    <submittedName>
        <fullName evidence="3">Class I SAM-dependent methyltransferase</fullName>
    </submittedName>
</protein>
<dbReference type="Proteomes" id="UP000683575">
    <property type="component" value="Chromosome"/>
</dbReference>
<accession>A0A975SWB9</accession>
<feature type="domain" description="Methyltransferase" evidence="2">
    <location>
        <begin position="159"/>
        <end position="248"/>
    </location>
</feature>
<dbReference type="AlphaFoldDB" id="A0A975SWB9"/>
<dbReference type="KEGG" id="nps:KRR39_16425"/>